<sequence length="107" mass="11946">MPINAMIQHTAGNKLIIKRSPNRVSALCCAIPGLYLNQNNTQPVRAAPNAQPSFCDIEDEENIKPDVRRLVFNSWSSTMSANMLQNKGKTYPAHNEINTCNSNIQFN</sequence>
<protein>
    <submittedName>
        <fullName evidence="1">Uncharacterized protein</fullName>
    </submittedName>
</protein>
<evidence type="ECO:0000313" key="2">
    <source>
        <dbReference type="Proteomes" id="UP000324575"/>
    </source>
</evidence>
<dbReference type="EMBL" id="SNRX01000043">
    <property type="protein sequence ID" value="KAA6300857.1"/>
    <property type="molecule type" value="Genomic_DNA"/>
</dbReference>
<dbReference type="Proteomes" id="UP000324575">
    <property type="component" value="Unassembled WGS sequence"/>
</dbReference>
<name>A0A5M8NWR8_9BACT</name>
<accession>A0A5M8NWR8</accession>
<organism evidence="1 2">
    <name type="scientific">Candidatus Ordinivivax streblomastigis</name>
    <dbReference type="NCBI Taxonomy" id="2540710"/>
    <lineage>
        <taxon>Bacteria</taxon>
        <taxon>Pseudomonadati</taxon>
        <taxon>Bacteroidota</taxon>
        <taxon>Bacteroidia</taxon>
        <taxon>Bacteroidales</taxon>
        <taxon>Candidatus Ordinivivax</taxon>
    </lineage>
</organism>
<reference evidence="1 2" key="1">
    <citation type="submission" date="2019-03" db="EMBL/GenBank/DDBJ databases">
        <title>Single cell metagenomics reveals metabolic interactions within the superorganism composed of flagellate Streblomastix strix and complex community of Bacteroidetes bacteria on its surface.</title>
        <authorList>
            <person name="Treitli S.C."/>
            <person name="Kolisko M."/>
            <person name="Husnik F."/>
            <person name="Keeling P."/>
            <person name="Hampl V."/>
        </authorList>
    </citation>
    <scope>NUCLEOTIDE SEQUENCE [LARGE SCALE GENOMIC DNA]</scope>
    <source>
        <strain evidence="1">St1</strain>
    </source>
</reference>
<evidence type="ECO:0000313" key="1">
    <source>
        <dbReference type="EMBL" id="KAA6300857.1"/>
    </source>
</evidence>
<comment type="caution">
    <text evidence="1">The sequence shown here is derived from an EMBL/GenBank/DDBJ whole genome shotgun (WGS) entry which is preliminary data.</text>
</comment>
<gene>
    <name evidence="1" type="ORF">EZS26_002995</name>
</gene>
<dbReference type="AlphaFoldDB" id="A0A5M8NWR8"/>
<proteinExistence type="predicted"/>